<feature type="transmembrane region" description="Helical" evidence="1">
    <location>
        <begin position="235"/>
        <end position="253"/>
    </location>
</feature>
<feature type="transmembrane region" description="Helical" evidence="1">
    <location>
        <begin position="52"/>
        <end position="74"/>
    </location>
</feature>
<dbReference type="PROSITE" id="PS50056">
    <property type="entry name" value="TYR_PHOSPHATASE_2"/>
    <property type="match status" value="1"/>
</dbReference>
<dbReference type="PANTHER" id="PTHR47216:SF4">
    <property type="entry name" value="OS01G0859400 PROTEIN"/>
    <property type="match status" value="1"/>
</dbReference>
<feature type="transmembrane region" description="Helical" evidence="1">
    <location>
        <begin position="274"/>
        <end position="290"/>
    </location>
</feature>
<feature type="transmembrane region" description="Helical" evidence="1">
    <location>
        <begin position="210"/>
        <end position="229"/>
    </location>
</feature>
<dbReference type="eggNOG" id="COG0671">
    <property type="taxonomic scope" value="Bacteria"/>
</dbReference>
<keyword evidence="1" id="KW-0812">Transmembrane</keyword>
<dbReference type="eggNOG" id="COG2453">
    <property type="taxonomic scope" value="Bacteria"/>
</dbReference>
<evidence type="ECO:0000256" key="1">
    <source>
        <dbReference type="SAM" id="Phobius"/>
    </source>
</evidence>
<gene>
    <name evidence="3" type="ORF">SAMN04487992_106204</name>
</gene>
<feature type="transmembrane region" description="Helical" evidence="1">
    <location>
        <begin position="159"/>
        <end position="176"/>
    </location>
</feature>
<keyword evidence="1" id="KW-1133">Transmembrane helix</keyword>
<dbReference type="RefSeq" id="WP_074538520.1">
    <property type="nucleotide sequence ID" value="NZ_FNBD01000006.1"/>
</dbReference>
<dbReference type="EMBL" id="FNBD01000006">
    <property type="protein sequence ID" value="SDF02419.1"/>
    <property type="molecule type" value="Genomic_DNA"/>
</dbReference>
<organism evidence="3 4">
    <name type="scientific">Cellulophaga baltica</name>
    <dbReference type="NCBI Taxonomy" id="76594"/>
    <lineage>
        <taxon>Bacteria</taxon>
        <taxon>Pseudomonadati</taxon>
        <taxon>Bacteroidota</taxon>
        <taxon>Flavobacteriia</taxon>
        <taxon>Flavobacteriales</taxon>
        <taxon>Flavobacteriaceae</taxon>
        <taxon>Cellulophaga</taxon>
    </lineage>
</organism>
<protein>
    <submittedName>
        <fullName evidence="3">PAP2 superfamily protein</fullName>
    </submittedName>
</protein>
<dbReference type="Proteomes" id="UP000182114">
    <property type="component" value="Unassembled WGS sequence"/>
</dbReference>
<keyword evidence="1" id="KW-0472">Membrane</keyword>
<dbReference type="InterPro" id="IPR029021">
    <property type="entry name" value="Prot-tyrosine_phosphatase-like"/>
</dbReference>
<evidence type="ECO:0000313" key="4">
    <source>
        <dbReference type="Proteomes" id="UP000182114"/>
    </source>
</evidence>
<dbReference type="Pfam" id="PF01569">
    <property type="entry name" value="PAP2"/>
    <property type="match status" value="1"/>
</dbReference>
<feature type="transmembrane region" description="Helical" evidence="1">
    <location>
        <begin position="135"/>
        <end position="152"/>
    </location>
</feature>
<feature type="transmembrane region" description="Helical" evidence="1">
    <location>
        <begin position="12"/>
        <end position="32"/>
    </location>
</feature>
<proteinExistence type="predicted"/>
<evidence type="ECO:0000313" key="3">
    <source>
        <dbReference type="EMBL" id="SDF02419.1"/>
    </source>
</evidence>
<evidence type="ECO:0000259" key="2">
    <source>
        <dbReference type="PROSITE" id="PS50056"/>
    </source>
</evidence>
<reference evidence="4" key="1">
    <citation type="submission" date="2016-10" db="EMBL/GenBank/DDBJ databases">
        <authorList>
            <person name="Varghese N."/>
            <person name="Submissions S."/>
        </authorList>
    </citation>
    <scope>NUCLEOTIDE SEQUENCE [LARGE SCALE GENOMIC DNA]</scope>
    <source>
        <strain evidence="4">DSM 24729</strain>
    </source>
</reference>
<sequence>MDEARVTIGTRIKLVALCATVFSLFYNVNAWYASTLDYVPSFIFSFEQYIPFIPWTVIPYMTSGIFFVIVFFLCETRQELQTLTKRVVFVSVAAGLFFLLFPLKFSFIKPETSSVLFNFFFQFIKKVDSPFNEAPSLHIAFAFIFWSVFRNFTAPWRQVSAVWLVLLGLATLTTYQHHLLDVVTGAILGQLSFIVFPAEKNNFKLRNFYLANCYFLGGWLVILLSLVVFEFYHASGLILLWPALVLFLVGYHYQKNSIYFLKNKQGTIPWYKKIVYFPYIGLYWLFWKFLRKNKKPIELIPKLYVSSRLDQSEFQDFKGNQNTLVYDFSAELEENNAIKGNSVYHAVPLLDIGAFDTIEIKRIVLEITSHYKELPKDGKILIHCTMGLSRSTLIGILVVKNILSLPLDEALIKIKTTHKNAVIHSYVQDFLKSINI</sequence>
<dbReference type="Gene3D" id="3.90.190.10">
    <property type="entry name" value="Protein tyrosine phosphatase superfamily"/>
    <property type="match status" value="1"/>
</dbReference>
<dbReference type="PANTHER" id="PTHR47216">
    <property type="match status" value="1"/>
</dbReference>
<accession>A0A1G7HQW6</accession>
<dbReference type="PROSITE" id="PS00383">
    <property type="entry name" value="TYR_PHOSPHATASE_1"/>
    <property type="match status" value="1"/>
</dbReference>
<dbReference type="InterPro" id="IPR016130">
    <property type="entry name" value="Tyr_Pase_AS"/>
</dbReference>
<dbReference type="InterPro" id="IPR000387">
    <property type="entry name" value="Tyr_Pase_dom"/>
</dbReference>
<dbReference type="AlphaFoldDB" id="A0A1G7HQW6"/>
<keyword evidence="4" id="KW-1185">Reference proteome</keyword>
<dbReference type="InterPro" id="IPR000326">
    <property type="entry name" value="PAP2/HPO"/>
</dbReference>
<name>A0A1G7HQW6_9FLAO</name>
<dbReference type="SUPFAM" id="SSF52799">
    <property type="entry name" value="(Phosphotyrosine protein) phosphatases II"/>
    <property type="match status" value="1"/>
</dbReference>
<feature type="transmembrane region" description="Helical" evidence="1">
    <location>
        <begin position="86"/>
        <end position="108"/>
    </location>
</feature>
<feature type="domain" description="Tyrosine specific protein phosphatases" evidence="2">
    <location>
        <begin position="361"/>
        <end position="422"/>
    </location>
</feature>